<feature type="transmembrane region" description="Helical" evidence="7">
    <location>
        <begin position="90"/>
        <end position="108"/>
    </location>
</feature>
<reference evidence="8" key="1">
    <citation type="submission" date="2019-09" db="EMBL/GenBank/DDBJ databases">
        <authorList>
            <person name="Zhang L."/>
        </authorList>
    </citation>
    <scope>NUCLEOTIDE SEQUENCE</scope>
</reference>
<gene>
    <name evidence="8" type="ORF">NYM_LOCUS3000</name>
</gene>
<evidence type="ECO:0000256" key="7">
    <source>
        <dbReference type="SAM" id="Phobius"/>
    </source>
</evidence>
<sequence length="221" mass="23766">MAGGGGEILGRTEDEESQQTRPLLSNDGDDDQQQQQQREDRESLIQKAMSQTFRSTAHLANLLPTGTVLAFQLLSPIFTNQGSCDDAGRVMTAGLVALCALSCFVSCFTDSFKTANGSVLHGVATRRGLWVIDGNGGELDPCKAAEYSLKFIDFVHGFASVMVFYAVALLDQNVVHCFYPAPSEQGLEVLSSLPIGIGVFCSMIFVLFPTTRHGLGFSVTS</sequence>
<name>A0A5K0W9Y7_9MAGN</name>
<evidence type="ECO:0000256" key="5">
    <source>
        <dbReference type="ARBA" id="ARBA00023136"/>
    </source>
</evidence>
<dbReference type="GO" id="GO:0005737">
    <property type="term" value="C:cytoplasm"/>
    <property type="evidence" value="ECO:0007669"/>
    <property type="project" value="UniProtKB-ARBA"/>
</dbReference>
<organism evidence="8">
    <name type="scientific">Nymphaea colorata</name>
    <name type="common">pocket water lily</name>
    <dbReference type="NCBI Taxonomy" id="210225"/>
    <lineage>
        <taxon>Eukaryota</taxon>
        <taxon>Viridiplantae</taxon>
        <taxon>Streptophyta</taxon>
        <taxon>Embryophyta</taxon>
        <taxon>Tracheophyta</taxon>
        <taxon>Spermatophyta</taxon>
        <taxon>Magnoliopsida</taxon>
        <taxon>Nymphaeales</taxon>
        <taxon>Nymphaeaceae</taxon>
        <taxon>Nymphaea</taxon>
    </lineage>
</organism>
<evidence type="ECO:0000313" key="8">
    <source>
        <dbReference type="EMBL" id="VVV50333.1"/>
    </source>
</evidence>
<dbReference type="GO" id="GO:0016020">
    <property type="term" value="C:membrane"/>
    <property type="evidence" value="ECO:0007669"/>
    <property type="project" value="UniProtKB-SubCell"/>
</dbReference>
<protein>
    <submittedName>
        <fullName evidence="8">Uncharacterized protein</fullName>
    </submittedName>
</protein>
<dbReference type="Pfam" id="PF05078">
    <property type="entry name" value="DUF679"/>
    <property type="match status" value="1"/>
</dbReference>
<keyword evidence="3 7" id="KW-0812">Transmembrane</keyword>
<keyword evidence="4 7" id="KW-1133">Transmembrane helix</keyword>
<dbReference type="GO" id="GO:0010256">
    <property type="term" value="P:endomembrane system organization"/>
    <property type="evidence" value="ECO:0007669"/>
    <property type="project" value="TreeGrafter"/>
</dbReference>
<dbReference type="PANTHER" id="PTHR31621:SF0">
    <property type="entry name" value="PROTEIN DMP6"/>
    <property type="match status" value="1"/>
</dbReference>
<dbReference type="EMBL" id="LR721774">
    <property type="protein sequence ID" value="VVV50333.1"/>
    <property type="molecule type" value="Genomic_DNA"/>
</dbReference>
<dbReference type="PANTHER" id="PTHR31621">
    <property type="entry name" value="PROTEIN DMP3"/>
    <property type="match status" value="1"/>
</dbReference>
<comment type="subcellular location">
    <subcellularLocation>
        <location evidence="1">Membrane</location>
        <topology evidence="1">Multi-pass membrane protein</topology>
    </subcellularLocation>
</comment>
<evidence type="ECO:0000256" key="2">
    <source>
        <dbReference type="ARBA" id="ARBA00008707"/>
    </source>
</evidence>
<dbReference type="InterPro" id="IPR007770">
    <property type="entry name" value="DMP"/>
</dbReference>
<feature type="region of interest" description="Disordered" evidence="6">
    <location>
        <begin position="1"/>
        <end position="43"/>
    </location>
</feature>
<dbReference type="Gramene" id="NC1G0180910.1">
    <property type="protein sequence ID" value="NC1G0180910.1:cds"/>
    <property type="gene ID" value="NC1G0180910"/>
</dbReference>
<feature type="transmembrane region" description="Helical" evidence="7">
    <location>
        <begin position="190"/>
        <end position="208"/>
    </location>
</feature>
<proteinExistence type="inferred from homology"/>
<feature type="transmembrane region" description="Helical" evidence="7">
    <location>
        <begin position="151"/>
        <end position="170"/>
    </location>
</feature>
<evidence type="ECO:0000256" key="6">
    <source>
        <dbReference type="SAM" id="MobiDB-lite"/>
    </source>
</evidence>
<accession>A0A5K0W9Y7</accession>
<evidence type="ECO:0000256" key="4">
    <source>
        <dbReference type="ARBA" id="ARBA00022989"/>
    </source>
</evidence>
<feature type="transmembrane region" description="Helical" evidence="7">
    <location>
        <begin position="59"/>
        <end position="78"/>
    </location>
</feature>
<comment type="similarity">
    <text evidence="2">Belongs to the plant DMP1 protein family.</text>
</comment>
<keyword evidence="5 7" id="KW-0472">Membrane</keyword>
<evidence type="ECO:0000256" key="3">
    <source>
        <dbReference type="ARBA" id="ARBA00022692"/>
    </source>
</evidence>
<dbReference type="AlphaFoldDB" id="A0A5K0W9Y7"/>
<evidence type="ECO:0000256" key="1">
    <source>
        <dbReference type="ARBA" id="ARBA00004141"/>
    </source>
</evidence>